<evidence type="ECO:0000256" key="12">
    <source>
        <dbReference type="ARBA" id="ARBA00023136"/>
    </source>
</evidence>
<evidence type="ECO:0000256" key="2">
    <source>
        <dbReference type="ARBA" id="ARBA00004236"/>
    </source>
</evidence>
<dbReference type="CDD" id="cd16922">
    <property type="entry name" value="HATPase_EvgS-ArcB-TorS-like"/>
    <property type="match status" value="1"/>
</dbReference>
<feature type="domain" description="Histidine kinase" evidence="14">
    <location>
        <begin position="224"/>
        <end position="440"/>
    </location>
</feature>
<keyword evidence="6 13" id="KW-0597">Phosphoprotein</keyword>
<comment type="catalytic activity">
    <reaction evidence="1">
        <text>ATP + protein L-histidine = ADP + protein N-phospho-L-histidine.</text>
        <dbReference type="EC" id="2.7.13.3"/>
    </reaction>
</comment>
<evidence type="ECO:0000256" key="9">
    <source>
        <dbReference type="ARBA" id="ARBA00022777"/>
    </source>
</evidence>
<evidence type="ECO:0000259" key="15">
    <source>
        <dbReference type="PROSITE" id="PS50110"/>
    </source>
</evidence>
<dbReference type="PROSITE" id="PS50110">
    <property type="entry name" value="RESPONSE_REGULATORY"/>
    <property type="match status" value="1"/>
</dbReference>
<dbReference type="GO" id="GO:0005886">
    <property type="term" value="C:plasma membrane"/>
    <property type="evidence" value="ECO:0007669"/>
    <property type="project" value="UniProtKB-SubCell"/>
</dbReference>
<evidence type="ECO:0000256" key="10">
    <source>
        <dbReference type="ARBA" id="ARBA00022840"/>
    </source>
</evidence>
<dbReference type="AlphaFoldDB" id="A0A2T1DAI5"/>
<dbReference type="InterPro" id="IPR003661">
    <property type="entry name" value="HisK_dim/P_dom"/>
</dbReference>
<dbReference type="SMART" id="SM00388">
    <property type="entry name" value="HisKA"/>
    <property type="match status" value="1"/>
</dbReference>
<dbReference type="SMART" id="SM00387">
    <property type="entry name" value="HATPase_c"/>
    <property type="match status" value="1"/>
</dbReference>
<dbReference type="GO" id="GO:0009927">
    <property type="term" value="F:histidine phosphotransfer kinase activity"/>
    <property type="evidence" value="ECO:0007669"/>
    <property type="project" value="TreeGrafter"/>
</dbReference>
<dbReference type="PANTHER" id="PTHR43047:SF63">
    <property type="entry name" value="HISTIDINE KINASE"/>
    <property type="match status" value="1"/>
</dbReference>
<dbReference type="InterPro" id="IPR001789">
    <property type="entry name" value="Sig_transdc_resp-reg_receiver"/>
</dbReference>
<keyword evidence="10" id="KW-0067">ATP-binding</keyword>
<sequence length="619" mass="68038">MDVCEANDLDCREAGRSLRQVLIQAGANSSNLAAELWVERFLNHLATGFNHCLSQTVPNLEASLWQRLADDLSQALAGEVIAIALPASDRDQFEIQHTAFVESTPSSCGARTSLNLKSGNLITQAQLDHLQSQSWQSAWKIGDPSDPIGWLIVAPLSLAIEGQFADVLLAQMRSTLVQRAILQATQAVQQARSVQRLQHQCQQLSDRNRELAHTNQLKSEFLANTSHEIRTPLTSILGFTHLLREQGYDFDNVRHHEYLKIILSSGQHLLALINDILDLSKIEANQLDLQLEPIEVSHLCQTALKLVKEAANNKGLSLQLEIQPQLPTLIADPLRLKQMLFNLLSNALKFTSRGAVGLTVRVADDTLHFVVWDTGKGISPAEQDLLFKPYAQLANAVPGEGTGLGLALTQKLAELHGGWVTMQSESNQGSRFTIGLPLIKEASVIQLPETQTNPDLSSTIAPAAQIATAADPAKRTFSLPTPPVEKRHLPKASRPYNILLVEDNLHNARLMITCLCKLGYEVTWAKDSTEMWQSLKPPFPALILMDIHLPGADGLTLTKQLQASDAYRRIPIIVQTAMAMKGDRERCLEAGAIDYLSKPIDLATLAQMVAKYSDAGNEI</sequence>
<feature type="domain" description="Response regulatory" evidence="15">
    <location>
        <begin position="497"/>
        <end position="613"/>
    </location>
</feature>
<dbReference type="FunFam" id="3.30.565.10:FF:000023">
    <property type="entry name" value="PAS domain-containing sensor histidine kinase"/>
    <property type="match status" value="1"/>
</dbReference>
<organism evidence="16 17">
    <name type="scientific">Phormidesmis priestleyi ULC007</name>
    <dbReference type="NCBI Taxonomy" id="1920490"/>
    <lineage>
        <taxon>Bacteria</taxon>
        <taxon>Bacillati</taxon>
        <taxon>Cyanobacteriota</taxon>
        <taxon>Cyanophyceae</taxon>
        <taxon>Leptolyngbyales</taxon>
        <taxon>Leptolyngbyaceae</taxon>
        <taxon>Phormidesmis</taxon>
    </lineage>
</organism>
<dbReference type="STRING" id="1920490.GCA_001895925_01809"/>
<dbReference type="CDD" id="cd00082">
    <property type="entry name" value="HisKA"/>
    <property type="match status" value="1"/>
</dbReference>
<evidence type="ECO:0000256" key="1">
    <source>
        <dbReference type="ARBA" id="ARBA00000085"/>
    </source>
</evidence>
<name>A0A2T1DAI5_9CYAN</name>
<dbReference type="InterPro" id="IPR005467">
    <property type="entry name" value="His_kinase_dom"/>
</dbReference>
<evidence type="ECO:0000256" key="7">
    <source>
        <dbReference type="ARBA" id="ARBA00022679"/>
    </source>
</evidence>
<dbReference type="OrthoDB" id="9809348at2"/>
<evidence type="ECO:0000256" key="13">
    <source>
        <dbReference type="PROSITE-ProRule" id="PRU00169"/>
    </source>
</evidence>
<dbReference type="SUPFAM" id="SSF55874">
    <property type="entry name" value="ATPase domain of HSP90 chaperone/DNA topoisomerase II/histidine kinase"/>
    <property type="match status" value="1"/>
</dbReference>
<keyword evidence="9 16" id="KW-0418">Kinase</keyword>
<accession>A0A2T1DAI5</accession>
<dbReference type="Proteomes" id="UP000238634">
    <property type="component" value="Unassembled WGS sequence"/>
</dbReference>
<dbReference type="Pfam" id="PF00072">
    <property type="entry name" value="Response_reg"/>
    <property type="match status" value="1"/>
</dbReference>
<reference evidence="16 17" key="1">
    <citation type="submission" date="2018-02" db="EMBL/GenBank/DDBJ databases">
        <authorList>
            <person name="Cohen D.B."/>
            <person name="Kent A.D."/>
        </authorList>
    </citation>
    <scope>NUCLEOTIDE SEQUENCE [LARGE SCALE GENOMIC DNA]</scope>
    <source>
        <strain evidence="16 17">ULC007</strain>
    </source>
</reference>
<dbReference type="Gene3D" id="3.30.565.10">
    <property type="entry name" value="Histidine kinase-like ATPase, C-terminal domain"/>
    <property type="match status" value="1"/>
</dbReference>
<dbReference type="PANTHER" id="PTHR43047">
    <property type="entry name" value="TWO-COMPONENT HISTIDINE PROTEIN KINASE"/>
    <property type="match status" value="1"/>
</dbReference>
<keyword evidence="11" id="KW-0902">Two-component regulatory system</keyword>
<dbReference type="Gene3D" id="3.40.50.2300">
    <property type="match status" value="1"/>
</dbReference>
<evidence type="ECO:0000256" key="5">
    <source>
        <dbReference type="ARBA" id="ARBA00022475"/>
    </source>
</evidence>
<evidence type="ECO:0000313" key="16">
    <source>
        <dbReference type="EMBL" id="PSB17441.1"/>
    </source>
</evidence>
<dbReference type="Pfam" id="PF02518">
    <property type="entry name" value="HATPase_c"/>
    <property type="match status" value="1"/>
</dbReference>
<evidence type="ECO:0000256" key="4">
    <source>
        <dbReference type="ARBA" id="ARBA00012438"/>
    </source>
</evidence>
<dbReference type="InterPro" id="IPR036890">
    <property type="entry name" value="HATPase_C_sf"/>
</dbReference>
<proteinExistence type="predicted"/>
<dbReference type="RefSeq" id="WP_083583107.1">
    <property type="nucleotide sequence ID" value="NZ_MPPI01000032.1"/>
</dbReference>
<dbReference type="InterPro" id="IPR004358">
    <property type="entry name" value="Sig_transdc_His_kin-like_C"/>
</dbReference>
<dbReference type="EC" id="2.7.13.3" evidence="4"/>
<keyword evidence="5" id="KW-1003">Cell membrane</keyword>
<dbReference type="InterPro" id="IPR036097">
    <property type="entry name" value="HisK_dim/P_sf"/>
</dbReference>
<dbReference type="GO" id="GO:0005524">
    <property type="term" value="F:ATP binding"/>
    <property type="evidence" value="ECO:0007669"/>
    <property type="project" value="UniProtKB-KW"/>
</dbReference>
<evidence type="ECO:0000256" key="3">
    <source>
        <dbReference type="ARBA" id="ARBA00004314"/>
    </source>
</evidence>
<evidence type="ECO:0000256" key="8">
    <source>
        <dbReference type="ARBA" id="ARBA00022741"/>
    </source>
</evidence>
<comment type="caution">
    <text evidence="16">The sequence shown here is derived from an EMBL/GenBank/DDBJ whole genome shotgun (WGS) entry which is preliminary data.</text>
</comment>
<gene>
    <name evidence="16" type="ORF">C7B65_18645</name>
</gene>
<evidence type="ECO:0000313" key="17">
    <source>
        <dbReference type="Proteomes" id="UP000238634"/>
    </source>
</evidence>
<dbReference type="FunFam" id="1.10.287.130:FF:000001">
    <property type="entry name" value="Two-component sensor histidine kinase"/>
    <property type="match status" value="1"/>
</dbReference>
<reference evidence="16 17" key="2">
    <citation type="submission" date="2018-03" db="EMBL/GenBank/DDBJ databases">
        <title>The ancient ancestry and fast evolution of plastids.</title>
        <authorList>
            <person name="Moore K.R."/>
            <person name="Magnabosco C."/>
            <person name="Momper L."/>
            <person name="Gold D.A."/>
            <person name="Bosak T."/>
            <person name="Fournier G.P."/>
        </authorList>
    </citation>
    <scope>NUCLEOTIDE SEQUENCE [LARGE SCALE GENOMIC DNA]</scope>
    <source>
        <strain evidence="16 17">ULC007</strain>
    </source>
</reference>
<dbReference type="GO" id="GO:0045121">
    <property type="term" value="C:membrane raft"/>
    <property type="evidence" value="ECO:0007669"/>
    <property type="project" value="UniProtKB-SubCell"/>
</dbReference>
<dbReference type="EMBL" id="PVWG01000028">
    <property type="protein sequence ID" value="PSB17441.1"/>
    <property type="molecule type" value="Genomic_DNA"/>
</dbReference>
<evidence type="ECO:0000259" key="14">
    <source>
        <dbReference type="PROSITE" id="PS50109"/>
    </source>
</evidence>
<keyword evidence="17" id="KW-1185">Reference proteome</keyword>
<dbReference type="InterPro" id="IPR003594">
    <property type="entry name" value="HATPase_dom"/>
</dbReference>
<dbReference type="InterPro" id="IPR011006">
    <property type="entry name" value="CheY-like_superfamily"/>
</dbReference>
<dbReference type="Pfam" id="PF00512">
    <property type="entry name" value="HisKA"/>
    <property type="match status" value="1"/>
</dbReference>
<evidence type="ECO:0000256" key="11">
    <source>
        <dbReference type="ARBA" id="ARBA00023012"/>
    </source>
</evidence>
<keyword evidence="12" id="KW-0472">Membrane</keyword>
<dbReference type="SMART" id="SM00448">
    <property type="entry name" value="REC"/>
    <property type="match status" value="1"/>
</dbReference>
<keyword evidence="7" id="KW-0808">Transferase</keyword>
<dbReference type="PRINTS" id="PR00344">
    <property type="entry name" value="BCTRLSENSOR"/>
</dbReference>
<dbReference type="GO" id="GO:0000155">
    <property type="term" value="F:phosphorelay sensor kinase activity"/>
    <property type="evidence" value="ECO:0007669"/>
    <property type="project" value="InterPro"/>
</dbReference>
<protein>
    <recommendedName>
        <fullName evidence="4">histidine kinase</fullName>
        <ecNumber evidence="4">2.7.13.3</ecNumber>
    </recommendedName>
</protein>
<dbReference type="SUPFAM" id="SSF52172">
    <property type="entry name" value="CheY-like"/>
    <property type="match status" value="1"/>
</dbReference>
<comment type="subcellular location">
    <subcellularLocation>
        <location evidence="2">Cell membrane</location>
    </subcellularLocation>
    <subcellularLocation>
        <location evidence="3">Membrane raft</location>
        <topology evidence="3">Multi-pass membrane protein</topology>
    </subcellularLocation>
</comment>
<keyword evidence="8" id="KW-0547">Nucleotide-binding</keyword>
<evidence type="ECO:0000256" key="6">
    <source>
        <dbReference type="ARBA" id="ARBA00022553"/>
    </source>
</evidence>
<dbReference type="Gene3D" id="1.10.287.130">
    <property type="match status" value="1"/>
</dbReference>
<feature type="modified residue" description="4-aspartylphosphate" evidence="13">
    <location>
        <position position="546"/>
    </location>
</feature>
<dbReference type="PROSITE" id="PS50109">
    <property type="entry name" value="HIS_KIN"/>
    <property type="match status" value="1"/>
</dbReference>
<dbReference type="SUPFAM" id="SSF47384">
    <property type="entry name" value="Homodimeric domain of signal transducing histidine kinase"/>
    <property type="match status" value="1"/>
</dbReference>